<dbReference type="PROSITE" id="PS51831">
    <property type="entry name" value="HD"/>
    <property type="match status" value="1"/>
</dbReference>
<dbReference type="Gene3D" id="1.10.3210.10">
    <property type="entry name" value="Hypothetical protein af1432"/>
    <property type="match status" value="1"/>
</dbReference>
<dbReference type="SMART" id="SM00471">
    <property type="entry name" value="HDc"/>
    <property type="match status" value="1"/>
</dbReference>
<dbReference type="KEGG" id="cdrk:B9W14_06985"/>
<proteinExistence type="predicted"/>
<organism evidence="3 4">
    <name type="scientific">Clostridium drakei</name>
    <dbReference type="NCBI Taxonomy" id="332101"/>
    <lineage>
        <taxon>Bacteria</taxon>
        <taxon>Bacillati</taxon>
        <taxon>Bacillota</taxon>
        <taxon>Clostridia</taxon>
        <taxon>Eubacteriales</taxon>
        <taxon>Clostridiaceae</taxon>
        <taxon>Clostridium</taxon>
    </lineage>
</organism>
<dbReference type="RefSeq" id="WP_032079121.1">
    <property type="nucleotide sequence ID" value="NZ_CP020953.1"/>
</dbReference>
<evidence type="ECO:0000259" key="1">
    <source>
        <dbReference type="PROSITE" id="PS51831"/>
    </source>
</evidence>
<dbReference type="InterPro" id="IPR006674">
    <property type="entry name" value="HD_domain"/>
</dbReference>
<feature type="domain" description="HD-GYP" evidence="2">
    <location>
        <begin position="111"/>
        <end position="307"/>
    </location>
</feature>
<dbReference type="PANTHER" id="PTHR43155">
    <property type="entry name" value="CYCLIC DI-GMP PHOSPHODIESTERASE PA4108-RELATED"/>
    <property type="match status" value="1"/>
</dbReference>
<feature type="domain" description="HD" evidence="1">
    <location>
        <begin position="133"/>
        <end position="256"/>
    </location>
</feature>
<evidence type="ECO:0000313" key="3">
    <source>
        <dbReference type="EMBL" id="AWI04254.1"/>
    </source>
</evidence>
<dbReference type="EMBL" id="CP020953">
    <property type="protein sequence ID" value="AWI04254.1"/>
    <property type="molecule type" value="Genomic_DNA"/>
</dbReference>
<evidence type="ECO:0000313" key="4">
    <source>
        <dbReference type="Proteomes" id="UP000244910"/>
    </source>
</evidence>
<reference evidence="4" key="1">
    <citation type="submission" date="2017-04" db="EMBL/GenBank/DDBJ databases">
        <authorList>
            <person name="Song Y."/>
            <person name="Cho B.-K."/>
        </authorList>
    </citation>
    <scope>NUCLEOTIDE SEQUENCE [LARGE SCALE GENOMIC DNA]</scope>
    <source>
        <strain evidence="4">SL1</strain>
    </source>
</reference>
<dbReference type="OrthoDB" id="9804747at2"/>
<keyword evidence="4" id="KW-1185">Reference proteome</keyword>
<dbReference type="PROSITE" id="PS51832">
    <property type="entry name" value="HD_GYP"/>
    <property type="match status" value="1"/>
</dbReference>
<sequence>MGKRCVLVSECKVGDIIAQKIVSKYGATIAVENTVINNYIIKKLATFEIKYIWIYATDSGELPKFTKTSFSDVKKNYKTNIMEINEVVNDLCKGKKVEVNKIDKISNSIYKNINDEYYIVKCLNELRNSEEYVYTHSVNVSFYGMLLGKWLCLTKKDINQIVVAGLLHDIGNVKVPIEILNKKGKIDVEEFDEIKKHPVYGYNMVKDTSIVSDIVKEVILMHHERMNSTGYPLGKNGDELSIYCKIIAVVDAYDAITSDRTYRNRRTPFEAFEMLKNNSIEYFDIHIMNTFLENIAACYVGSKVLLTNDEKGEILYVPPHCITNPVVSIGERYIDLSKESDIKVKAML</sequence>
<protein>
    <submittedName>
        <fullName evidence="3">Phosphohydrolase</fullName>
    </submittedName>
</protein>
<dbReference type="CDD" id="cd00077">
    <property type="entry name" value="HDc"/>
    <property type="match status" value="1"/>
</dbReference>
<dbReference type="AlphaFoldDB" id="A0A2U8DPU9"/>
<name>A0A2U8DPU9_9CLOT</name>
<dbReference type="SUPFAM" id="SSF109604">
    <property type="entry name" value="HD-domain/PDEase-like"/>
    <property type="match status" value="1"/>
</dbReference>
<dbReference type="InterPro" id="IPR003607">
    <property type="entry name" value="HD/PDEase_dom"/>
</dbReference>
<gene>
    <name evidence="3" type="ORF">B9W14_06985</name>
</gene>
<dbReference type="Pfam" id="PF13487">
    <property type="entry name" value="HD_5"/>
    <property type="match status" value="1"/>
</dbReference>
<keyword evidence="3" id="KW-0378">Hydrolase</keyword>
<dbReference type="PANTHER" id="PTHR43155:SF2">
    <property type="entry name" value="CYCLIC DI-GMP PHOSPHODIESTERASE PA4108"/>
    <property type="match status" value="1"/>
</dbReference>
<accession>A0A2U8DPU9</accession>
<dbReference type="Proteomes" id="UP000244910">
    <property type="component" value="Chromosome"/>
</dbReference>
<evidence type="ECO:0000259" key="2">
    <source>
        <dbReference type="PROSITE" id="PS51832"/>
    </source>
</evidence>
<dbReference type="GO" id="GO:0016787">
    <property type="term" value="F:hydrolase activity"/>
    <property type="evidence" value="ECO:0007669"/>
    <property type="project" value="UniProtKB-KW"/>
</dbReference>
<dbReference type="InterPro" id="IPR037522">
    <property type="entry name" value="HD_GYP_dom"/>
</dbReference>